<evidence type="ECO:0000313" key="1">
    <source>
        <dbReference type="EMBL" id="MDN5202523.1"/>
    </source>
</evidence>
<sequence length="102" mass="11608">MLFSYSLQLNAVDQEIYGLNINYKTMPCRVGITTNPTERKAYWQNQVIGLTNWRILATYNNKADAQAHENRHALSHGCTAQAGGPNAPGVWSVYKFDYIRTR</sequence>
<dbReference type="RefSeq" id="WP_346752547.1">
    <property type="nucleotide sequence ID" value="NZ_JAUJEA010000004.1"/>
</dbReference>
<dbReference type="Proteomes" id="UP001172082">
    <property type="component" value="Unassembled WGS sequence"/>
</dbReference>
<accession>A0ABT8KQS5</accession>
<name>A0ABT8KQS5_9BACT</name>
<protein>
    <submittedName>
        <fullName evidence="1">Uncharacterized protein</fullName>
    </submittedName>
</protein>
<organism evidence="1 2">
    <name type="scientific">Splendidivirga corallicola</name>
    <dbReference type="NCBI Taxonomy" id="3051826"/>
    <lineage>
        <taxon>Bacteria</taxon>
        <taxon>Pseudomonadati</taxon>
        <taxon>Bacteroidota</taxon>
        <taxon>Cytophagia</taxon>
        <taxon>Cytophagales</taxon>
        <taxon>Splendidivirgaceae</taxon>
        <taxon>Splendidivirga</taxon>
    </lineage>
</organism>
<evidence type="ECO:0000313" key="2">
    <source>
        <dbReference type="Proteomes" id="UP001172082"/>
    </source>
</evidence>
<proteinExistence type="predicted"/>
<gene>
    <name evidence="1" type="ORF">QQ008_14140</name>
</gene>
<keyword evidence="2" id="KW-1185">Reference proteome</keyword>
<reference evidence="1" key="1">
    <citation type="submission" date="2023-06" db="EMBL/GenBank/DDBJ databases">
        <title>Genomic of Parafulvivirga corallium.</title>
        <authorList>
            <person name="Wang G."/>
        </authorList>
    </citation>
    <scope>NUCLEOTIDE SEQUENCE</scope>
    <source>
        <strain evidence="1">BMA10</strain>
    </source>
</reference>
<comment type="caution">
    <text evidence="1">The sequence shown here is derived from an EMBL/GenBank/DDBJ whole genome shotgun (WGS) entry which is preliminary data.</text>
</comment>
<dbReference type="EMBL" id="JAUJEA010000004">
    <property type="protein sequence ID" value="MDN5202523.1"/>
    <property type="molecule type" value="Genomic_DNA"/>
</dbReference>